<dbReference type="SUPFAM" id="SSF51322">
    <property type="entry name" value="Cyanovirin-N"/>
    <property type="match status" value="1"/>
</dbReference>
<dbReference type="PANTHER" id="PTHR42076:SF1">
    <property type="entry name" value="CYANOVIRIN-N DOMAIN-CONTAINING PROTEIN"/>
    <property type="match status" value="1"/>
</dbReference>
<evidence type="ECO:0000313" key="3">
    <source>
        <dbReference type="Proteomes" id="UP000277580"/>
    </source>
</evidence>
<dbReference type="PANTHER" id="PTHR42076">
    <property type="entry name" value="CYANOVIRIN-N HOMOLOG"/>
    <property type="match status" value="1"/>
</dbReference>
<feature type="domain" description="Cyanovirin-N" evidence="1">
    <location>
        <begin position="2"/>
        <end position="104"/>
    </location>
</feature>
<reference evidence="2 3" key="1">
    <citation type="journal article" date="2018" name="Nat. Ecol. Evol.">
        <title>Pezizomycetes genomes reveal the molecular basis of ectomycorrhizal truffle lifestyle.</title>
        <authorList>
            <person name="Murat C."/>
            <person name="Payen T."/>
            <person name="Noel B."/>
            <person name="Kuo A."/>
            <person name="Morin E."/>
            <person name="Chen J."/>
            <person name="Kohler A."/>
            <person name="Krizsan K."/>
            <person name="Balestrini R."/>
            <person name="Da Silva C."/>
            <person name="Montanini B."/>
            <person name="Hainaut M."/>
            <person name="Levati E."/>
            <person name="Barry K.W."/>
            <person name="Belfiori B."/>
            <person name="Cichocki N."/>
            <person name="Clum A."/>
            <person name="Dockter R.B."/>
            <person name="Fauchery L."/>
            <person name="Guy J."/>
            <person name="Iotti M."/>
            <person name="Le Tacon F."/>
            <person name="Lindquist E.A."/>
            <person name="Lipzen A."/>
            <person name="Malagnac F."/>
            <person name="Mello A."/>
            <person name="Molinier V."/>
            <person name="Miyauchi S."/>
            <person name="Poulain J."/>
            <person name="Riccioni C."/>
            <person name="Rubini A."/>
            <person name="Sitrit Y."/>
            <person name="Splivallo R."/>
            <person name="Traeger S."/>
            <person name="Wang M."/>
            <person name="Zifcakova L."/>
            <person name="Wipf D."/>
            <person name="Zambonelli A."/>
            <person name="Paolocci F."/>
            <person name="Nowrousian M."/>
            <person name="Ottonello S."/>
            <person name="Baldrian P."/>
            <person name="Spatafora J.W."/>
            <person name="Henrissat B."/>
            <person name="Nagy L.G."/>
            <person name="Aury J.M."/>
            <person name="Wincker P."/>
            <person name="Grigoriev I.V."/>
            <person name="Bonfante P."/>
            <person name="Martin F.M."/>
        </authorList>
    </citation>
    <scope>NUCLEOTIDE SEQUENCE [LARGE SCALE GENOMIC DNA]</scope>
    <source>
        <strain evidence="2 3">CCBAS932</strain>
    </source>
</reference>
<dbReference type="Proteomes" id="UP000277580">
    <property type="component" value="Unassembled WGS sequence"/>
</dbReference>
<dbReference type="InParanoid" id="A0A3N4KND8"/>
<dbReference type="EMBL" id="ML119131">
    <property type="protein sequence ID" value="RPB12047.1"/>
    <property type="molecule type" value="Genomic_DNA"/>
</dbReference>
<dbReference type="InterPro" id="IPR036673">
    <property type="entry name" value="Cyanovirin-N_sf"/>
</dbReference>
<organism evidence="2 3">
    <name type="scientific">Morchella conica CCBAS932</name>
    <dbReference type="NCBI Taxonomy" id="1392247"/>
    <lineage>
        <taxon>Eukaryota</taxon>
        <taxon>Fungi</taxon>
        <taxon>Dikarya</taxon>
        <taxon>Ascomycota</taxon>
        <taxon>Pezizomycotina</taxon>
        <taxon>Pezizomycetes</taxon>
        <taxon>Pezizales</taxon>
        <taxon>Morchellaceae</taxon>
        <taxon>Morchella</taxon>
    </lineage>
</organism>
<dbReference type="InterPro" id="IPR011058">
    <property type="entry name" value="Cyanovirin-N"/>
</dbReference>
<name>A0A3N4KND8_9PEZI</name>
<evidence type="ECO:0000259" key="1">
    <source>
        <dbReference type="SMART" id="SM01111"/>
    </source>
</evidence>
<sequence>MSFHLSSSNIRVESHDGRTYLCAHMNGGGDDRMCLDDHIGNNDGHFAWNGNNFTRSARNVRFNLEGGANVPVLRAELRDSHDNWHDRDLNLAERITNHNGKLTYQ</sequence>
<proteinExistence type="predicted"/>
<protein>
    <submittedName>
        <fullName evidence="2">Cyanovirin-N</fullName>
    </submittedName>
</protein>
<gene>
    <name evidence="2" type="ORF">P167DRAFT_545840</name>
</gene>
<dbReference type="STRING" id="1392247.A0A3N4KND8"/>
<dbReference type="SMART" id="SM01111">
    <property type="entry name" value="CVNH"/>
    <property type="match status" value="1"/>
</dbReference>
<dbReference type="Gene3D" id="2.30.60.10">
    <property type="entry name" value="Cyanovirin-N"/>
    <property type="match status" value="1"/>
</dbReference>
<dbReference type="Pfam" id="PF08881">
    <property type="entry name" value="CVNH"/>
    <property type="match status" value="1"/>
</dbReference>
<keyword evidence="3" id="KW-1185">Reference proteome</keyword>
<accession>A0A3N4KND8</accession>
<dbReference type="OrthoDB" id="2441380at2759"/>
<evidence type="ECO:0000313" key="2">
    <source>
        <dbReference type="EMBL" id="RPB12047.1"/>
    </source>
</evidence>
<dbReference type="AlphaFoldDB" id="A0A3N4KND8"/>